<accession>A0A1G7BB50</accession>
<organism evidence="2 3">
    <name type="scientific">Riemerella columbipharyngis</name>
    <dbReference type="NCBI Taxonomy" id="1071918"/>
    <lineage>
        <taxon>Bacteria</taxon>
        <taxon>Pseudomonadati</taxon>
        <taxon>Bacteroidota</taxon>
        <taxon>Flavobacteriia</taxon>
        <taxon>Flavobacteriales</taxon>
        <taxon>Weeksellaceae</taxon>
        <taxon>Riemerella</taxon>
    </lineage>
</organism>
<evidence type="ECO:0000256" key="1">
    <source>
        <dbReference type="SAM" id="Phobius"/>
    </source>
</evidence>
<keyword evidence="3" id="KW-1185">Reference proteome</keyword>
<evidence type="ECO:0000313" key="3">
    <source>
        <dbReference type="Proteomes" id="UP000198517"/>
    </source>
</evidence>
<proteinExistence type="predicted"/>
<gene>
    <name evidence="2" type="ORF">SAMN05421544_10598</name>
</gene>
<dbReference type="AlphaFoldDB" id="A0A1G7BB50"/>
<protein>
    <submittedName>
        <fullName evidence="2">Uncharacterized protein</fullName>
    </submittedName>
</protein>
<dbReference type="Proteomes" id="UP000198517">
    <property type="component" value="Unassembled WGS sequence"/>
</dbReference>
<feature type="transmembrane region" description="Helical" evidence="1">
    <location>
        <begin position="40"/>
        <end position="63"/>
    </location>
</feature>
<dbReference type="STRING" id="1071918.SAMN05421544_10598"/>
<feature type="transmembrane region" description="Helical" evidence="1">
    <location>
        <begin position="83"/>
        <end position="103"/>
    </location>
</feature>
<reference evidence="2 3" key="1">
    <citation type="submission" date="2016-10" db="EMBL/GenBank/DDBJ databases">
        <authorList>
            <person name="de Groot N.N."/>
        </authorList>
    </citation>
    <scope>NUCLEOTIDE SEQUENCE [LARGE SCALE GENOMIC DNA]</scope>
    <source>
        <strain evidence="2 3">DSM 24015</strain>
    </source>
</reference>
<dbReference type="EMBL" id="FNAS01000005">
    <property type="protein sequence ID" value="SDE24241.1"/>
    <property type="molecule type" value="Genomic_DNA"/>
</dbReference>
<sequence>MAILVHNLVIRMRRCKNYNKNEDLKRNFEEKLAQWTDKEIAVFSIVLGILVAVFSAYCFGGEVCYNNRGHRTLGHGYYCEYKLNYFVSFIGFIIVGGVSYLLLKNKSIKHDKEP</sequence>
<evidence type="ECO:0000313" key="2">
    <source>
        <dbReference type="EMBL" id="SDE24241.1"/>
    </source>
</evidence>
<keyword evidence="1" id="KW-0472">Membrane</keyword>
<keyword evidence="1" id="KW-1133">Transmembrane helix</keyword>
<name>A0A1G7BB50_9FLAO</name>
<keyword evidence="1" id="KW-0812">Transmembrane</keyword>